<evidence type="ECO:0000313" key="1">
    <source>
        <dbReference type="EMBL" id="PPS17647.1"/>
    </source>
</evidence>
<name>A0A2P5YPW1_GOSBA</name>
<accession>A0A2P5YPW1</accession>
<organism evidence="1 2">
    <name type="scientific">Gossypium barbadense</name>
    <name type="common">Sea Island cotton</name>
    <name type="synonym">Hibiscus barbadensis</name>
    <dbReference type="NCBI Taxonomy" id="3634"/>
    <lineage>
        <taxon>Eukaryota</taxon>
        <taxon>Viridiplantae</taxon>
        <taxon>Streptophyta</taxon>
        <taxon>Embryophyta</taxon>
        <taxon>Tracheophyta</taxon>
        <taxon>Spermatophyta</taxon>
        <taxon>Magnoliopsida</taxon>
        <taxon>eudicotyledons</taxon>
        <taxon>Gunneridae</taxon>
        <taxon>Pentapetalae</taxon>
        <taxon>rosids</taxon>
        <taxon>malvids</taxon>
        <taxon>Malvales</taxon>
        <taxon>Malvaceae</taxon>
        <taxon>Malvoideae</taxon>
        <taxon>Gossypium</taxon>
    </lineage>
</organism>
<dbReference type="AlphaFoldDB" id="A0A2P5YPW1"/>
<protein>
    <submittedName>
        <fullName evidence="1">Uncharacterized protein</fullName>
    </submittedName>
</protein>
<dbReference type="Proteomes" id="UP000239757">
    <property type="component" value="Unassembled WGS sequence"/>
</dbReference>
<evidence type="ECO:0000313" key="2">
    <source>
        <dbReference type="Proteomes" id="UP000239757"/>
    </source>
</evidence>
<reference evidence="1 2" key="1">
    <citation type="submission" date="2015-01" db="EMBL/GenBank/DDBJ databases">
        <title>Genome of allotetraploid Gossypium barbadense reveals genomic plasticity and fiber elongation in cotton evolution.</title>
        <authorList>
            <person name="Chen X."/>
            <person name="Liu X."/>
            <person name="Zhao B."/>
            <person name="Zheng H."/>
            <person name="Hu Y."/>
            <person name="Lu G."/>
            <person name="Yang C."/>
            <person name="Chen J."/>
            <person name="Shan C."/>
            <person name="Zhang L."/>
            <person name="Zhou Y."/>
            <person name="Wang L."/>
            <person name="Guo W."/>
            <person name="Bai Y."/>
            <person name="Ruan J."/>
            <person name="Shangguan X."/>
            <person name="Mao Y."/>
            <person name="Jiang J."/>
            <person name="Zhu Y."/>
            <person name="Lei J."/>
            <person name="Kang H."/>
            <person name="Chen S."/>
            <person name="He X."/>
            <person name="Wang R."/>
            <person name="Wang Y."/>
            <person name="Chen J."/>
            <person name="Wang L."/>
            <person name="Yu S."/>
            <person name="Wang B."/>
            <person name="Wei J."/>
            <person name="Song S."/>
            <person name="Lu X."/>
            <person name="Gao Z."/>
            <person name="Gu W."/>
            <person name="Deng X."/>
            <person name="Ma D."/>
            <person name="Wang S."/>
            <person name="Liang W."/>
            <person name="Fang L."/>
            <person name="Cai C."/>
            <person name="Zhu X."/>
            <person name="Zhou B."/>
            <person name="Zhang Y."/>
            <person name="Chen Z."/>
            <person name="Xu S."/>
            <person name="Zhu R."/>
            <person name="Wang S."/>
            <person name="Zhang T."/>
            <person name="Zhao G."/>
        </authorList>
    </citation>
    <scope>NUCLEOTIDE SEQUENCE [LARGE SCALE GENOMIC DNA]</scope>
    <source>
        <strain evidence="2">cv. Xinhai21</strain>
        <tissue evidence="1">Leaf</tissue>
    </source>
</reference>
<gene>
    <name evidence="1" type="ORF">GOBAR_AA02945</name>
</gene>
<proteinExistence type="predicted"/>
<sequence>MKPPHELDKRVVVVESVGPRAVGGHRQECPPGLLLGRLSETILGRVGSSVPVDHPHAKHARDAMWRHLADEGTNGDDPLSMPLRLVLNRKARIVGWRARGQSVPTPRGREMPSAAPNSGMLSWRINLPRRNWTVPGLSCLVITVWRWNVEHSSIVSSSSSWGPQGNCRRGWQISAVGPTKENAPFLFFEAGTAVFFPLDDDMVR</sequence>
<dbReference type="EMBL" id="KZ662909">
    <property type="protein sequence ID" value="PPS17647.1"/>
    <property type="molecule type" value="Genomic_DNA"/>
</dbReference>